<dbReference type="EMBL" id="BMRB01000005">
    <property type="protein sequence ID" value="GGS49651.1"/>
    <property type="molecule type" value="Genomic_DNA"/>
</dbReference>
<feature type="transmembrane region" description="Helical" evidence="5">
    <location>
        <begin position="152"/>
        <end position="175"/>
    </location>
</feature>
<gene>
    <name evidence="7" type="ORF">GCM10010171_50970</name>
</gene>
<feature type="transmembrane region" description="Helical" evidence="5">
    <location>
        <begin position="290"/>
        <end position="310"/>
    </location>
</feature>
<evidence type="ECO:0000256" key="5">
    <source>
        <dbReference type="SAM" id="Phobius"/>
    </source>
</evidence>
<dbReference type="CDD" id="cd17321">
    <property type="entry name" value="MFS_MMR_MDR_like"/>
    <property type="match status" value="1"/>
</dbReference>
<keyword evidence="4 5" id="KW-0472">Membrane</keyword>
<feature type="transmembrane region" description="Helical" evidence="5">
    <location>
        <begin position="259"/>
        <end position="278"/>
    </location>
</feature>
<evidence type="ECO:0000256" key="2">
    <source>
        <dbReference type="ARBA" id="ARBA00022692"/>
    </source>
</evidence>
<reference evidence="7" key="2">
    <citation type="submission" date="2020-09" db="EMBL/GenBank/DDBJ databases">
        <authorList>
            <person name="Sun Q."/>
            <person name="Ohkuma M."/>
        </authorList>
    </citation>
    <scope>NUCLEOTIDE SEQUENCE</scope>
    <source>
        <strain evidence="7">JCM 3276</strain>
    </source>
</reference>
<keyword evidence="2 5" id="KW-0812">Transmembrane</keyword>
<dbReference type="Gene3D" id="1.20.1720.10">
    <property type="entry name" value="Multidrug resistance protein D"/>
    <property type="match status" value="1"/>
</dbReference>
<feature type="transmembrane region" description="Helical" evidence="5">
    <location>
        <begin position="124"/>
        <end position="146"/>
    </location>
</feature>
<evidence type="ECO:0000259" key="6">
    <source>
        <dbReference type="PROSITE" id="PS50850"/>
    </source>
</evidence>
<dbReference type="InterPro" id="IPR020846">
    <property type="entry name" value="MFS_dom"/>
</dbReference>
<proteinExistence type="predicted"/>
<organism evidence="7 8">
    <name type="scientific">Actinokineospora fastidiosa</name>
    <dbReference type="NCBI Taxonomy" id="1816"/>
    <lineage>
        <taxon>Bacteria</taxon>
        <taxon>Bacillati</taxon>
        <taxon>Actinomycetota</taxon>
        <taxon>Actinomycetes</taxon>
        <taxon>Pseudonocardiales</taxon>
        <taxon>Pseudonocardiaceae</taxon>
        <taxon>Actinokineospora</taxon>
    </lineage>
</organism>
<protein>
    <submittedName>
        <fullName evidence="7">MFS transporter</fullName>
    </submittedName>
</protein>
<feature type="transmembrane region" description="Helical" evidence="5">
    <location>
        <begin position="348"/>
        <end position="372"/>
    </location>
</feature>
<keyword evidence="8" id="KW-1185">Reference proteome</keyword>
<feature type="transmembrane region" description="Helical" evidence="5">
    <location>
        <begin position="384"/>
        <end position="406"/>
    </location>
</feature>
<dbReference type="GO" id="GO:0005886">
    <property type="term" value="C:plasma membrane"/>
    <property type="evidence" value="ECO:0007669"/>
    <property type="project" value="UniProtKB-SubCell"/>
</dbReference>
<comment type="caution">
    <text evidence="7">The sequence shown here is derived from an EMBL/GenBank/DDBJ whole genome shotgun (WGS) entry which is preliminary data.</text>
</comment>
<feature type="transmembrane region" description="Helical" evidence="5">
    <location>
        <begin position="182"/>
        <end position="207"/>
    </location>
</feature>
<feature type="transmembrane region" description="Helical" evidence="5">
    <location>
        <begin position="213"/>
        <end position="232"/>
    </location>
</feature>
<feature type="transmembrane region" description="Helical" evidence="5">
    <location>
        <begin position="62"/>
        <end position="85"/>
    </location>
</feature>
<evidence type="ECO:0000313" key="7">
    <source>
        <dbReference type="EMBL" id="GGS49651.1"/>
    </source>
</evidence>
<feature type="transmembrane region" description="Helical" evidence="5">
    <location>
        <begin position="91"/>
        <end position="112"/>
    </location>
</feature>
<dbReference type="Proteomes" id="UP000660680">
    <property type="component" value="Unassembled WGS sequence"/>
</dbReference>
<reference evidence="7" key="1">
    <citation type="journal article" date="2014" name="Int. J. Syst. Evol. Microbiol.">
        <title>Complete genome sequence of Corynebacterium casei LMG S-19264T (=DSM 44701T), isolated from a smear-ripened cheese.</title>
        <authorList>
            <consortium name="US DOE Joint Genome Institute (JGI-PGF)"/>
            <person name="Walter F."/>
            <person name="Albersmeier A."/>
            <person name="Kalinowski J."/>
            <person name="Ruckert C."/>
        </authorList>
    </citation>
    <scope>NUCLEOTIDE SEQUENCE</scope>
    <source>
        <strain evidence="7">JCM 3276</strain>
    </source>
</reference>
<dbReference type="InterPro" id="IPR036259">
    <property type="entry name" value="MFS_trans_sf"/>
</dbReference>
<dbReference type="PROSITE" id="PS50850">
    <property type="entry name" value="MFS"/>
    <property type="match status" value="1"/>
</dbReference>
<evidence type="ECO:0000313" key="8">
    <source>
        <dbReference type="Proteomes" id="UP000660680"/>
    </source>
</evidence>
<dbReference type="GO" id="GO:0022857">
    <property type="term" value="F:transmembrane transporter activity"/>
    <property type="evidence" value="ECO:0007669"/>
    <property type="project" value="InterPro"/>
</dbReference>
<accession>A0A918LHE7</accession>
<feature type="transmembrane region" description="Helical" evidence="5">
    <location>
        <begin position="32"/>
        <end position="50"/>
    </location>
</feature>
<feature type="domain" description="Major facilitator superfamily (MFS) profile" evidence="6">
    <location>
        <begin position="1"/>
        <end position="450"/>
    </location>
</feature>
<sequence length="450" mass="45646">MAATFMGQVDGFIVNVASPTIQRELPAGFDQIQLVGAAYVFACAAGLVTGGRLGDRFGRRRVFLAGVGAFTVASLCCGLATSAEVLILCRFLQGACAAALIPQELAIIQATFHDARQRGRAFGAYGVALGLGVIAGIAGGGVLVGLDVGGMGWRSVFLINVPIGVAIVVVGRWAIRESRSDAAVGFDIAGAALTALAIPALLVPLMFGPRAGWHGWVWLSALTGLLLVAALARQQRRLADRGGDGLYPPHVLANRRFRLGMVVLAVFFAGNAGLYLVFTYHLQTGLGLDSLTAGLMFTPLGVGFAAGSAITGRLNGTRVPVIGAALIACCLLAMAAVAFTGATAEQTLLAVLIGAVGAGQGLVVSPLVAVVLNRVEPDHAGAATGIAATVVQFGLAAGFSLVGIAYRVVLGGIPGDPAIDPARHHVAFAAVALALTAGAALTGVLCRRLA</sequence>
<keyword evidence="3 5" id="KW-1133">Transmembrane helix</keyword>
<evidence type="ECO:0000256" key="3">
    <source>
        <dbReference type="ARBA" id="ARBA00022989"/>
    </source>
</evidence>
<feature type="transmembrane region" description="Helical" evidence="5">
    <location>
        <begin position="426"/>
        <end position="446"/>
    </location>
</feature>
<evidence type="ECO:0000256" key="1">
    <source>
        <dbReference type="ARBA" id="ARBA00004651"/>
    </source>
</evidence>
<feature type="transmembrane region" description="Helical" evidence="5">
    <location>
        <begin position="322"/>
        <end position="342"/>
    </location>
</feature>
<dbReference type="Gene3D" id="1.20.1250.20">
    <property type="entry name" value="MFS general substrate transporter like domains"/>
    <property type="match status" value="1"/>
</dbReference>
<dbReference type="AlphaFoldDB" id="A0A918LHE7"/>
<dbReference type="Pfam" id="PF07690">
    <property type="entry name" value="MFS_1"/>
    <property type="match status" value="1"/>
</dbReference>
<dbReference type="PANTHER" id="PTHR42718:SF39">
    <property type="entry name" value="ACTINORHODIN TRANSPORTER-RELATED"/>
    <property type="match status" value="1"/>
</dbReference>
<comment type="subcellular location">
    <subcellularLocation>
        <location evidence="1">Cell membrane</location>
        <topology evidence="1">Multi-pass membrane protein</topology>
    </subcellularLocation>
</comment>
<dbReference type="SUPFAM" id="SSF103473">
    <property type="entry name" value="MFS general substrate transporter"/>
    <property type="match status" value="1"/>
</dbReference>
<evidence type="ECO:0000256" key="4">
    <source>
        <dbReference type="ARBA" id="ARBA00023136"/>
    </source>
</evidence>
<dbReference type="InterPro" id="IPR011701">
    <property type="entry name" value="MFS"/>
</dbReference>
<dbReference type="PANTHER" id="PTHR42718">
    <property type="entry name" value="MAJOR FACILITATOR SUPERFAMILY MULTIDRUG TRANSPORTER MFSC"/>
    <property type="match status" value="1"/>
</dbReference>
<name>A0A918LHE7_9PSEU</name>